<accession>D5SQA1</accession>
<protein>
    <submittedName>
        <fullName evidence="1">Uncharacterized protein</fullName>
    </submittedName>
</protein>
<name>D5SQA1_PLAL2</name>
<organism evidence="1 2">
    <name type="scientific">Planctopirus limnophila (strain ATCC 43296 / DSM 3776 / IFAM 1008 / Mu 290)</name>
    <name type="common">Planctomyces limnophilus</name>
    <dbReference type="NCBI Taxonomy" id="521674"/>
    <lineage>
        <taxon>Bacteria</taxon>
        <taxon>Pseudomonadati</taxon>
        <taxon>Planctomycetota</taxon>
        <taxon>Planctomycetia</taxon>
        <taxon>Planctomycetales</taxon>
        <taxon>Planctomycetaceae</taxon>
        <taxon>Planctopirus</taxon>
    </lineage>
</organism>
<proteinExistence type="predicted"/>
<gene>
    <name evidence="1" type="ordered locus">Plim_0505</name>
</gene>
<keyword evidence="2" id="KW-1185">Reference proteome</keyword>
<dbReference type="Proteomes" id="UP000002220">
    <property type="component" value="Chromosome"/>
</dbReference>
<dbReference type="STRING" id="521674.Plim_0505"/>
<evidence type="ECO:0000313" key="1">
    <source>
        <dbReference type="EMBL" id="ADG66353.1"/>
    </source>
</evidence>
<reference evidence="1 2" key="1">
    <citation type="journal article" date="2010" name="Stand. Genomic Sci.">
        <title>Complete genome sequence of Planctomyces limnophilus type strain (Mu 290).</title>
        <authorList>
            <person name="Labutti K."/>
            <person name="Sikorski J."/>
            <person name="Schneider S."/>
            <person name="Nolan M."/>
            <person name="Lucas S."/>
            <person name="Glavina Del Rio T."/>
            <person name="Tice H."/>
            <person name="Cheng J.F."/>
            <person name="Goodwin L."/>
            <person name="Pitluck S."/>
            <person name="Liolios K."/>
            <person name="Ivanova N."/>
            <person name="Mavromatis K."/>
            <person name="Mikhailova N."/>
            <person name="Pati A."/>
            <person name="Chen A."/>
            <person name="Palaniappan K."/>
            <person name="Land M."/>
            <person name="Hauser L."/>
            <person name="Chang Y.J."/>
            <person name="Jeffries C.D."/>
            <person name="Tindall B.J."/>
            <person name="Rohde M."/>
            <person name="Goker M."/>
            <person name="Woyke T."/>
            <person name="Bristow J."/>
            <person name="Eisen J.A."/>
            <person name="Markowitz V."/>
            <person name="Hugenholtz P."/>
            <person name="Kyrpides N.C."/>
            <person name="Klenk H.P."/>
            <person name="Lapidus A."/>
        </authorList>
    </citation>
    <scope>NUCLEOTIDE SEQUENCE [LARGE SCALE GENOMIC DNA]</scope>
    <source>
        <strain evidence="2">ATCC 43296 / DSM 3776 / IFAM 1008 / Mu 290</strain>
    </source>
</reference>
<evidence type="ECO:0000313" key="2">
    <source>
        <dbReference type="Proteomes" id="UP000002220"/>
    </source>
</evidence>
<sequence length="45" mass="5011">MEKAEAPFHSEMTLSGSRSRISLPTCLFCTEKSVFPLMESPLHAI</sequence>
<dbReference type="HOGENOM" id="CLU_3203307_0_0_0"/>
<dbReference type="EMBL" id="CP001744">
    <property type="protein sequence ID" value="ADG66353.1"/>
    <property type="molecule type" value="Genomic_DNA"/>
</dbReference>
<dbReference type="AlphaFoldDB" id="D5SQA1"/>
<dbReference type="KEGG" id="plm:Plim_0505"/>